<proteinExistence type="predicted"/>
<evidence type="ECO:0000259" key="5">
    <source>
        <dbReference type="PROSITE" id="PS50977"/>
    </source>
</evidence>
<reference evidence="6" key="1">
    <citation type="submission" date="2021-04" db="EMBL/GenBank/DDBJ databases">
        <title>Isolation of p-tert-butylphenol degrading bacteria Sphingobium phenoxybenzoativorans Tas13 from active sludge.</title>
        <authorList>
            <person name="Li Y."/>
        </authorList>
    </citation>
    <scope>NUCLEOTIDE SEQUENCE</scope>
    <source>
        <strain evidence="6">Tas13</strain>
    </source>
</reference>
<organism evidence="6 7">
    <name type="scientific">Sphingobium phenoxybenzoativorans</name>
    <dbReference type="NCBI Taxonomy" id="1592790"/>
    <lineage>
        <taxon>Bacteria</taxon>
        <taxon>Pseudomonadati</taxon>
        <taxon>Pseudomonadota</taxon>
        <taxon>Alphaproteobacteria</taxon>
        <taxon>Sphingomonadales</taxon>
        <taxon>Sphingomonadaceae</taxon>
        <taxon>Sphingobium</taxon>
    </lineage>
</organism>
<dbReference type="SUPFAM" id="SSF48498">
    <property type="entry name" value="Tetracyclin repressor-like, C-terminal domain"/>
    <property type="match status" value="1"/>
</dbReference>
<dbReference type="Gene3D" id="1.10.10.60">
    <property type="entry name" value="Homeodomain-like"/>
    <property type="match status" value="1"/>
</dbReference>
<dbReference type="PROSITE" id="PS50977">
    <property type="entry name" value="HTH_TETR_2"/>
    <property type="match status" value="1"/>
</dbReference>
<dbReference type="Pfam" id="PF17932">
    <property type="entry name" value="TetR_C_24"/>
    <property type="match status" value="1"/>
</dbReference>
<name>A0A975K8S6_9SPHN</name>
<dbReference type="KEGG" id="spph:KFK14_05315"/>
<gene>
    <name evidence="6" type="ORF">KFK14_05315</name>
</gene>
<dbReference type="Proteomes" id="UP000681425">
    <property type="component" value="Chromosome"/>
</dbReference>
<keyword evidence="2 4" id="KW-0238">DNA-binding</keyword>
<evidence type="ECO:0000256" key="3">
    <source>
        <dbReference type="ARBA" id="ARBA00023163"/>
    </source>
</evidence>
<dbReference type="PROSITE" id="PS01081">
    <property type="entry name" value="HTH_TETR_1"/>
    <property type="match status" value="1"/>
</dbReference>
<dbReference type="RefSeq" id="WP_212610150.1">
    <property type="nucleotide sequence ID" value="NZ_CP073910.1"/>
</dbReference>
<dbReference type="InterPro" id="IPR041490">
    <property type="entry name" value="KstR2_TetR_C"/>
</dbReference>
<dbReference type="InterPro" id="IPR001647">
    <property type="entry name" value="HTH_TetR"/>
</dbReference>
<dbReference type="InterPro" id="IPR023772">
    <property type="entry name" value="DNA-bd_HTH_TetR-type_CS"/>
</dbReference>
<sequence length="197" mass="23251">MKQKIRDFKKNQIIDEAIDLISNHGFHLTTMDKLCENLQVSKPFLYSYFDNKHALLIEIYDRMVAISSKGIEEILKDRDLPENKIRRIVGYLATINIEVQAISAIYMQEEKNLPEDKRQQLRQIERHLDDEFTKLIEAGVHEGIFEVENPRIATLSIFSMARWVHRWYRPDHLPAEIVASQIATYALNLLRYRQRPS</sequence>
<protein>
    <submittedName>
        <fullName evidence="6">TetR family transcriptional regulator</fullName>
    </submittedName>
</protein>
<dbReference type="InterPro" id="IPR036271">
    <property type="entry name" value="Tet_transcr_reg_TetR-rel_C_sf"/>
</dbReference>
<dbReference type="PANTHER" id="PTHR47506:SF1">
    <property type="entry name" value="HTH-TYPE TRANSCRIPTIONAL REGULATOR YJDC"/>
    <property type="match status" value="1"/>
</dbReference>
<keyword evidence="1" id="KW-0805">Transcription regulation</keyword>
<evidence type="ECO:0000256" key="1">
    <source>
        <dbReference type="ARBA" id="ARBA00023015"/>
    </source>
</evidence>
<dbReference type="AlphaFoldDB" id="A0A975K8S6"/>
<dbReference type="PANTHER" id="PTHR47506">
    <property type="entry name" value="TRANSCRIPTIONAL REGULATORY PROTEIN"/>
    <property type="match status" value="1"/>
</dbReference>
<keyword evidence="7" id="KW-1185">Reference proteome</keyword>
<accession>A0A975K8S6</accession>
<keyword evidence="3" id="KW-0804">Transcription</keyword>
<dbReference type="PRINTS" id="PR00455">
    <property type="entry name" value="HTHTETR"/>
</dbReference>
<evidence type="ECO:0000313" key="6">
    <source>
        <dbReference type="EMBL" id="QUT06860.1"/>
    </source>
</evidence>
<dbReference type="EMBL" id="CP073910">
    <property type="protein sequence ID" value="QUT06860.1"/>
    <property type="molecule type" value="Genomic_DNA"/>
</dbReference>
<feature type="DNA-binding region" description="H-T-H motif" evidence="4">
    <location>
        <begin position="30"/>
        <end position="49"/>
    </location>
</feature>
<dbReference type="GO" id="GO:0003677">
    <property type="term" value="F:DNA binding"/>
    <property type="evidence" value="ECO:0007669"/>
    <property type="project" value="UniProtKB-UniRule"/>
</dbReference>
<evidence type="ECO:0000256" key="4">
    <source>
        <dbReference type="PROSITE-ProRule" id="PRU00335"/>
    </source>
</evidence>
<evidence type="ECO:0000256" key="2">
    <source>
        <dbReference type="ARBA" id="ARBA00023125"/>
    </source>
</evidence>
<dbReference type="Gene3D" id="1.10.357.10">
    <property type="entry name" value="Tetracycline Repressor, domain 2"/>
    <property type="match status" value="1"/>
</dbReference>
<dbReference type="SUPFAM" id="SSF46689">
    <property type="entry name" value="Homeodomain-like"/>
    <property type="match status" value="1"/>
</dbReference>
<evidence type="ECO:0000313" key="7">
    <source>
        <dbReference type="Proteomes" id="UP000681425"/>
    </source>
</evidence>
<dbReference type="Pfam" id="PF00440">
    <property type="entry name" value="TetR_N"/>
    <property type="match status" value="1"/>
</dbReference>
<feature type="domain" description="HTH tetR-type" evidence="5">
    <location>
        <begin position="7"/>
        <end position="67"/>
    </location>
</feature>
<dbReference type="InterPro" id="IPR009057">
    <property type="entry name" value="Homeodomain-like_sf"/>
</dbReference>